<dbReference type="EMBL" id="JARKHS020015509">
    <property type="protein sequence ID" value="KAK8774349.1"/>
    <property type="molecule type" value="Genomic_DNA"/>
</dbReference>
<proteinExistence type="predicted"/>
<dbReference type="Proteomes" id="UP001321473">
    <property type="component" value="Unassembled WGS sequence"/>
</dbReference>
<keyword evidence="3" id="KW-1185">Reference proteome</keyword>
<protein>
    <submittedName>
        <fullName evidence="2">Uncharacterized protein</fullName>
    </submittedName>
</protein>
<accession>A0AAQ4EHS4</accession>
<feature type="region of interest" description="Disordered" evidence="1">
    <location>
        <begin position="74"/>
        <end position="96"/>
    </location>
</feature>
<organism evidence="2 3">
    <name type="scientific">Amblyomma americanum</name>
    <name type="common">Lone star tick</name>
    <dbReference type="NCBI Taxonomy" id="6943"/>
    <lineage>
        <taxon>Eukaryota</taxon>
        <taxon>Metazoa</taxon>
        <taxon>Ecdysozoa</taxon>
        <taxon>Arthropoda</taxon>
        <taxon>Chelicerata</taxon>
        <taxon>Arachnida</taxon>
        <taxon>Acari</taxon>
        <taxon>Parasitiformes</taxon>
        <taxon>Ixodida</taxon>
        <taxon>Ixodoidea</taxon>
        <taxon>Ixodidae</taxon>
        <taxon>Amblyomminae</taxon>
        <taxon>Amblyomma</taxon>
    </lineage>
</organism>
<evidence type="ECO:0000313" key="3">
    <source>
        <dbReference type="Proteomes" id="UP001321473"/>
    </source>
</evidence>
<gene>
    <name evidence="2" type="ORF">V5799_011124</name>
</gene>
<sequence>MLAKAVLVLVLFQKNFLRDWHILMKHIFTAEEEEILVRCCAPNQSKALNTCVDKAGLTFKQYKDLKTAVERWRSRGLGRSSPEEEKKELSGVTDPSTSLMDLTKRARALAKCIAEIK</sequence>
<name>A0AAQ4EHS4_AMBAM</name>
<evidence type="ECO:0000313" key="2">
    <source>
        <dbReference type="EMBL" id="KAK8774349.1"/>
    </source>
</evidence>
<comment type="caution">
    <text evidence="2">The sequence shown here is derived from an EMBL/GenBank/DDBJ whole genome shotgun (WGS) entry which is preliminary data.</text>
</comment>
<reference evidence="2 3" key="1">
    <citation type="journal article" date="2023" name="Arcadia Sci">
        <title>De novo assembly of a long-read Amblyomma americanum tick genome.</title>
        <authorList>
            <person name="Chou S."/>
            <person name="Poskanzer K.E."/>
            <person name="Rollins M."/>
            <person name="Thuy-Boun P.S."/>
        </authorList>
    </citation>
    <scope>NUCLEOTIDE SEQUENCE [LARGE SCALE GENOMIC DNA]</scope>
    <source>
        <strain evidence="2">F_SG_1</strain>
        <tissue evidence="2">Salivary glands</tissue>
    </source>
</reference>
<evidence type="ECO:0000256" key="1">
    <source>
        <dbReference type="SAM" id="MobiDB-lite"/>
    </source>
</evidence>
<dbReference type="AlphaFoldDB" id="A0AAQ4EHS4"/>